<evidence type="ECO:0000256" key="1">
    <source>
        <dbReference type="ARBA" id="ARBA00034617"/>
    </source>
</evidence>
<dbReference type="KEGG" id="hsr:HSBAA_57850"/>
<gene>
    <name evidence="5" type="ORF">HSBAA_57850</name>
</gene>
<dbReference type="GO" id="GO:0000166">
    <property type="term" value="F:nucleotide binding"/>
    <property type="evidence" value="ECO:0007669"/>
    <property type="project" value="InterPro"/>
</dbReference>
<dbReference type="SMART" id="SM00956">
    <property type="entry name" value="RQC"/>
    <property type="match status" value="1"/>
</dbReference>
<dbReference type="SUPFAM" id="SSF46785">
    <property type="entry name" value="Winged helix' DNA-binding domain"/>
    <property type="match status" value="1"/>
</dbReference>
<sequence length="178" mass="20210">MTYLVDVLLGKSNERIIRFGHDRLSTFGIGKELTASEWKALFRQLIASGFLSVDMEGHGGIKLTANAKPVLRGEQSLTLRKPLKTKATRRGNKGASAPQGHGPLWEALRQHRRELADAQGVPAYVIFHDATLAELVEQNPRAWMHWARYPASARASWQITERAFWPLFWRIRKPEQNS</sequence>
<dbReference type="Proteomes" id="UP000320231">
    <property type="component" value="Chromosome"/>
</dbReference>
<proteinExistence type="predicted"/>
<feature type="region of interest" description="Disordered" evidence="3">
    <location>
        <begin position="83"/>
        <end position="102"/>
    </location>
</feature>
<dbReference type="AlphaFoldDB" id="A0A455UJR5"/>
<name>A0A455UJR5_9GAMM</name>
<dbReference type="Pfam" id="PF00570">
    <property type="entry name" value="HRDC"/>
    <property type="match status" value="1"/>
</dbReference>
<dbReference type="InterPro" id="IPR044876">
    <property type="entry name" value="HRDC_dom_sf"/>
</dbReference>
<comment type="catalytic activity">
    <reaction evidence="1">
        <text>Couples ATP hydrolysis with the unwinding of duplex DNA by translocating in the 3'-5' direction.</text>
        <dbReference type="EC" id="5.6.2.4"/>
    </reaction>
</comment>
<reference evidence="5 6" key="1">
    <citation type="journal article" date="2019" name="Microbiol. Resour. Announc.">
        <title>Complete Genome Sequence of Halomonas sulfidaeris Strain Esulfide1 Isolated from a Metal Sulfide Rock at a Depth of 2,200 Meters, Obtained Using Nanopore Sequencing.</title>
        <authorList>
            <person name="Saito M."/>
            <person name="Nishigata A."/>
            <person name="Galipon J."/>
            <person name="Arakawa K."/>
        </authorList>
    </citation>
    <scope>NUCLEOTIDE SEQUENCE [LARGE SCALE GENOMIC DNA]</scope>
    <source>
        <strain evidence="5 6">ATCC BAA-803</strain>
    </source>
</reference>
<dbReference type="EMBL" id="AP019514">
    <property type="protein sequence ID" value="BBI64479.1"/>
    <property type="molecule type" value="Genomic_DNA"/>
</dbReference>
<dbReference type="EC" id="5.6.2.4" evidence="2"/>
<dbReference type="InterPro" id="IPR036388">
    <property type="entry name" value="WH-like_DNA-bd_sf"/>
</dbReference>
<dbReference type="GO" id="GO:0006260">
    <property type="term" value="P:DNA replication"/>
    <property type="evidence" value="ECO:0007669"/>
    <property type="project" value="InterPro"/>
</dbReference>
<accession>A0A455UJR5</accession>
<dbReference type="InterPro" id="IPR036390">
    <property type="entry name" value="WH_DNA-bd_sf"/>
</dbReference>
<dbReference type="Pfam" id="PF09382">
    <property type="entry name" value="RQC"/>
    <property type="match status" value="1"/>
</dbReference>
<evidence type="ECO:0000259" key="4">
    <source>
        <dbReference type="PROSITE" id="PS50967"/>
    </source>
</evidence>
<evidence type="ECO:0000256" key="2">
    <source>
        <dbReference type="ARBA" id="ARBA00034808"/>
    </source>
</evidence>
<evidence type="ECO:0000313" key="6">
    <source>
        <dbReference type="Proteomes" id="UP000320231"/>
    </source>
</evidence>
<evidence type="ECO:0000256" key="3">
    <source>
        <dbReference type="SAM" id="MobiDB-lite"/>
    </source>
</evidence>
<dbReference type="InterPro" id="IPR002121">
    <property type="entry name" value="HRDC_dom"/>
</dbReference>
<organism evidence="5 6">
    <name type="scientific">Vreelandella sulfidaeris</name>
    <dbReference type="NCBI Taxonomy" id="115553"/>
    <lineage>
        <taxon>Bacteria</taxon>
        <taxon>Pseudomonadati</taxon>
        <taxon>Pseudomonadota</taxon>
        <taxon>Gammaproteobacteria</taxon>
        <taxon>Oceanospirillales</taxon>
        <taxon>Halomonadaceae</taxon>
        <taxon>Vreelandella</taxon>
    </lineage>
</organism>
<feature type="domain" description="HRDC" evidence="4">
    <location>
        <begin position="98"/>
        <end position="178"/>
    </location>
</feature>
<dbReference type="GO" id="GO:0043138">
    <property type="term" value="F:3'-5' DNA helicase activity"/>
    <property type="evidence" value="ECO:0007669"/>
    <property type="project" value="UniProtKB-EC"/>
</dbReference>
<dbReference type="Gene3D" id="1.10.150.80">
    <property type="entry name" value="HRDC domain"/>
    <property type="match status" value="1"/>
</dbReference>
<feature type="compositionally biased region" description="Basic residues" evidence="3">
    <location>
        <begin position="83"/>
        <end position="92"/>
    </location>
</feature>
<dbReference type="GO" id="GO:0003676">
    <property type="term" value="F:nucleic acid binding"/>
    <property type="evidence" value="ECO:0007669"/>
    <property type="project" value="InterPro"/>
</dbReference>
<protein>
    <recommendedName>
        <fullName evidence="2">DNA 3'-5' helicase</fullName>
        <ecNumber evidence="2">5.6.2.4</ecNumber>
    </recommendedName>
</protein>
<dbReference type="PROSITE" id="PS50967">
    <property type="entry name" value="HRDC"/>
    <property type="match status" value="1"/>
</dbReference>
<dbReference type="InterPro" id="IPR010997">
    <property type="entry name" value="HRDC-like_sf"/>
</dbReference>
<dbReference type="Gene3D" id="1.10.10.10">
    <property type="entry name" value="Winged helix-like DNA-binding domain superfamily/Winged helix DNA-binding domain"/>
    <property type="match status" value="1"/>
</dbReference>
<dbReference type="GO" id="GO:0006281">
    <property type="term" value="P:DNA repair"/>
    <property type="evidence" value="ECO:0007669"/>
    <property type="project" value="InterPro"/>
</dbReference>
<dbReference type="SUPFAM" id="SSF47819">
    <property type="entry name" value="HRDC-like"/>
    <property type="match status" value="1"/>
</dbReference>
<evidence type="ECO:0000313" key="5">
    <source>
        <dbReference type="EMBL" id="BBI64479.1"/>
    </source>
</evidence>
<dbReference type="InterPro" id="IPR018982">
    <property type="entry name" value="RQC_domain"/>
</dbReference>